<feature type="non-terminal residue" evidence="1">
    <location>
        <position position="1"/>
    </location>
</feature>
<keyword evidence="2" id="KW-1185">Reference proteome</keyword>
<protein>
    <submittedName>
        <fullName evidence="1">Uncharacterized protein</fullName>
    </submittedName>
</protein>
<name>A0ABN9RHS2_9DINO</name>
<gene>
    <name evidence="1" type="ORF">PCOR1329_LOCUS20819</name>
</gene>
<dbReference type="Proteomes" id="UP001189429">
    <property type="component" value="Unassembled WGS sequence"/>
</dbReference>
<proteinExistence type="predicted"/>
<comment type="caution">
    <text evidence="1">The sequence shown here is derived from an EMBL/GenBank/DDBJ whole genome shotgun (WGS) entry which is preliminary data.</text>
</comment>
<accession>A0ABN9RHS2</accession>
<evidence type="ECO:0000313" key="1">
    <source>
        <dbReference type="EMBL" id="CAK0818610.1"/>
    </source>
</evidence>
<reference evidence="1" key="1">
    <citation type="submission" date="2023-10" db="EMBL/GenBank/DDBJ databases">
        <authorList>
            <person name="Chen Y."/>
            <person name="Shah S."/>
            <person name="Dougan E. K."/>
            <person name="Thang M."/>
            <person name="Chan C."/>
        </authorList>
    </citation>
    <scope>NUCLEOTIDE SEQUENCE [LARGE SCALE GENOMIC DNA]</scope>
</reference>
<evidence type="ECO:0000313" key="2">
    <source>
        <dbReference type="Proteomes" id="UP001189429"/>
    </source>
</evidence>
<organism evidence="1 2">
    <name type="scientific">Prorocentrum cordatum</name>
    <dbReference type="NCBI Taxonomy" id="2364126"/>
    <lineage>
        <taxon>Eukaryota</taxon>
        <taxon>Sar</taxon>
        <taxon>Alveolata</taxon>
        <taxon>Dinophyceae</taxon>
        <taxon>Prorocentrales</taxon>
        <taxon>Prorocentraceae</taxon>
        <taxon>Prorocentrum</taxon>
    </lineage>
</organism>
<sequence>AFTPSRKQCDALDGAIASLARIAMRGAACTRNEDGTVRSLTNKEVLARWKIPRSEVELRIRRLKWLQQAARDRNNCAQFFGALFGATSGQQRGAVNVDGSISVLAHPLAKRVQQYVDSLIRVSDEDIAWSISLEHSFLHKSQKHYNVLGANLQLDVGLSFEITSLATCLFFLTFARPPLWAKTFRMADDCDQEPEGSDAKKQMEEELLPQASGQVGKGATKSQVVLLIVLILFVFSFAGDPRSVFSVVSATAIFPLAAPCSEAAVQARKNYHKAAAELKEKEDFIRALLASTEEGQARTTLGTHGKEYIMKYVLKGAEMEIKHFWARVPLGKEVKKKSKRGGGKVRLQWARSATRIARELDGAIRSEIARHGGEIWIGAAPRGALERGARVLLNKLEQPLERPK</sequence>
<dbReference type="EMBL" id="CAUYUJ010006774">
    <property type="protein sequence ID" value="CAK0818610.1"/>
    <property type="molecule type" value="Genomic_DNA"/>
</dbReference>